<reference evidence="4 5" key="1">
    <citation type="journal article" date="2020" name="Microb. Genom.">
        <title>Genetic diversity of clinical and environmental Mucorales isolates obtained from an investigation of mucormycosis cases among solid organ transplant recipients.</title>
        <authorList>
            <person name="Nguyen M.H."/>
            <person name="Kaul D."/>
            <person name="Muto C."/>
            <person name="Cheng S.J."/>
            <person name="Richter R.A."/>
            <person name="Bruno V.M."/>
            <person name="Liu G."/>
            <person name="Beyhan S."/>
            <person name="Sundermann A.J."/>
            <person name="Mounaud S."/>
            <person name="Pasculle A.W."/>
            <person name="Nierman W.C."/>
            <person name="Driscoll E."/>
            <person name="Cumbie R."/>
            <person name="Clancy C.J."/>
            <person name="Dupont C.L."/>
        </authorList>
    </citation>
    <scope>NUCLEOTIDE SEQUENCE [LARGE SCALE GENOMIC DNA]</scope>
    <source>
        <strain evidence="4 5">GL24</strain>
    </source>
</reference>
<dbReference type="GO" id="GO:0005975">
    <property type="term" value="P:carbohydrate metabolic process"/>
    <property type="evidence" value="ECO:0007669"/>
    <property type="project" value="InterPro"/>
</dbReference>
<keyword evidence="5" id="KW-1185">Reference proteome</keyword>
<keyword evidence="3" id="KW-0326">Glycosidase</keyword>
<dbReference type="Proteomes" id="UP000740926">
    <property type="component" value="Unassembled WGS sequence"/>
</dbReference>
<proteinExistence type="inferred from homology"/>
<evidence type="ECO:0000256" key="2">
    <source>
        <dbReference type="ARBA" id="ARBA00022801"/>
    </source>
</evidence>
<evidence type="ECO:0000256" key="3">
    <source>
        <dbReference type="ARBA" id="ARBA00023295"/>
    </source>
</evidence>
<comment type="similarity">
    <text evidence="1">Belongs to the glycosyl hydrolase 8 (cellulase D) family.</text>
</comment>
<comment type="caution">
    <text evidence="4">The sequence shown here is derived from an EMBL/GenBank/DDBJ whole genome shotgun (WGS) entry which is preliminary data.</text>
</comment>
<dbReference type="AlphaFoldDB" id="A0A9P6Z507"/>
<dbReference type="InterPro" id="IPR002037">
    <property type="entry name" value="Glyco_hydro_8"/>
</dbReference>
<name>A0A9P6Z507_9FUNG</name>
<keyword evidence="2" id="KW-0378">Hydrolase</keyword>
<sequence>MGKSIEEAYAKWRSKYLRSYGDGYFIYYKEPSEKAAEQTCSEAHGYGMLISVLKRNQQDFDGLYRYFNQWKNHKGLMQWQQKTTSHGQFVPGDEGGDHCATDGDVDIATALFLAAKVWGRGGAQGEIDYRAAAVNLARSIWDHCFNHETYMPLIGDWADPGDEAFALTRPSDFILSGYLLFYYEDTERQQIWGNVVNAIVNTCQGQLAMNPQTGLIADFLTLDPRTRAYNPVHKEVLESKHDPDYNWNSCRVPWRLGHYYMLSKDPRIRQLLETQANFFAHQLSRNSGDCPIRAGYHLNGQPYADYSDMAFTAPVSFLFWVLDWRQQLDQVMRYIDEDNECTYFGESIAMLAILVFITIVLAKDLLTLTSPTPNQSVTPGHLLSFNYTMNAIFTNSQQQQQQQVVLGYTPNYPNALDVYFQWTAKNDSQHMIQFTAAKGLITDSVSTKDMVYDHVWRLPSCRFFKRYQPDQWNFNLLFQPIYAEPSNSTTNIPLGPQQSSMTMPINISVNNMTDSAAVGKGSHHRHRQEC</sequence>
<dbReference type="Pfam" id="PF01270">
    <property type="entry name" value="Glyco_hydro_8"/>
    <property type="match status" value="1"/>
</dbReference>
<dbReference type="InterPro" id="IPR012341">
    <property type="entry name" value="6hp_glycosidase-like_sf"/>
</dbReference>
<dbReference type="Gene3D" id="1.50.10.10">
    <property type="match status" value="1"/>
</dbReference>
<evidence type="ECO:0000313" key="4">
    <source>
        <dbReference type="EMBL" id="KAG1570889.1"/>
    </source>
</evidence>
<evidence type="ECO:0000313" key="5">
    <source>
        <dbReference type="Proteomes" id="UP000740926"/>
    </source>
</evidence>
<accession>A0A9P6Z507</accession>
<protein>
    <submittedName>
        <fullName evidence="4">Uncharacterized protein</fullName>
    </submittedName>
</protein>
<dbReference type="SUPFAM" id="SSF48208">
    <property type="entry name" value="Six-hairpin glycosidases"/>
    <property type="match status" value="1"/>
</dbReference>
<evidence type="ECO:0000256" key="1">
    <source>
        <dbReference type="ARBA" id="ARBA00009209"/>
    </source>
</evidence>
<dbReference type="GO" id="GO:0004553">
    <property type="term" value="F:hydrolase activity, hydrolyzing O-glycosyl compounds"/>
    <property type="evidence" value="ECO:0007669"/>
    <property type="project" value="InterPro"/>
</dbReference>
<gene>
    <name evidence="4" type="ORF">G6F50_005088</name>
</gene>
<dbReference type="EMBL" id="JAANIU010000651">
    <property type="protein sequence ID" value="KAG1570889.1"/>
    <property type="molecule type" value="Genomic_DNA"/>
</dbReference>
<organism evidence="4 5">
    <name type="scientific">Rhizopus delemar</name>
    <dbReference type="NCBI Taxonomy" id="936053"/>
    <lineage>
        <taxon>Eukaryota</taxon>
        <taxon>Fungi</taxon>
        <taxon>Fungi incertae sedis</taxon>
        <taxon>Mucoromycota</taxon>
        <taxon>Mucoromycotina</taxon>
        <taxon>Mucoromycetes</taxon>
        <taxon>Mucorales</taxon>
        <taxon>Mucorineae</taxon>
        <taxon>Rhizopodaceae</taxon>
        <taxon>Rhizopus</taxon>
    </lineage>
</organism>
<dbReference type="PRINTS" id="PR00735">
    <property type="entry name" value="GLHYDRLASE8"/>
</dbReference>
<dbReference type="InterPro" id="IPR008928">
    <property type="entry name" value="6-hairpin_glycosidase_sf"/>
</dbReference>